<dbReference type="AlphaFoldDB" id="A0A811R4S6"/>
<evidence type="ECO:0000256" key="1">
    <source>
        <dbReference type="PROSITE-ProRule" id="PRU00325"/>
    </source>
</evidence>
<dbReference type="PROSITE" id="PS50966">
    <property type="entry name" value="ZF_SWIM"/>
    <property type="match status" value="1"/>
</dbReference>
<accession>A0A811R4S6</accession>
<dbReference type="InterPro" id="IPR007527">
    <property type="entry name" value="Znf_SWIM"/>
</dbReference>
<dbReference type="GO" id="GO:0008270">
    <property type="term" value="F:zinc ion binding"/>
    <property type="evidence" value="ECO:0007669"/>
    <property type="project" value="UniProtKB-KW"/>
</dbReference>
<dbReference type="InterPro" id="IPR004330">
    <property type="entry name" value="FAR1_DNA_bnd_dom"/>
</dbReference>
<dbReference type="OrthoDB" id="694227at2759"/>
<keyword evidence="1" id="KW-0862">Zinc</keyword>
<proteinExistence type="predicted"/>
<dbReference type="PANTHER" id="PTHR47482">
    <property type="entry name" value="OS11G0632001 PROTEIN"/>
    <property type="match status" value="1"/>
</dbReference>
<keyword evidence="1" id="KW-0863">Zinc-finger</keyword>
<evidence type="ECO:0000313" key="4">
    <source>
        <dbReference type="EMBL" id="CAD6265060.1"/>
    </source>
</evidence>
<dbReference type="InterPro" id="IPR048324">
    <property type="entry name" value="ZSWIM1-3_RNaseH-like"/>
</dbReference>
<comment type="caution">
    <text evidence="4">The sequence shown here is derived from an EMBL/GenBank/DDBJ whole genome shotgun (WGS) entry which is preliminary data.</text>
</comment>
<feature type="domain" description="SWIM-type" evidence="3">
    <location>
        <begin position="496"/>
        <end position="532"/>
    </location>
</feature>
<name>A0A811R4S6_9POAL</name>
<dbReference type="Pfam" id="PF03101">
    <property type="entry name" value="FAR1"/>
    <property type="match status" value="1"/>
</dbReference>
<protein>
    <recommendedName>
        <fullName evidence="3">SWIM-type domain-containing protein</fullName>
    </recommendedName>
</protein>
<feature type="compositionally biased region" description="Low complexity" evidence="2">
    <location>
        <begin position="34"/>
        <end position="46"/>
    </location>
</feature>
<evidence type="ECO:0000259" key="3">
    <source>
        <dbReference type="PROSITE" id="PS50966"/>
    </source>
</evidence>
<feature type="compositionally biased region" description="Basic and acidic residues" evidence="2">
    <location>
        <begin position="655"/>
        <end position="670"/>
    </location>
</feature>
<feature type="region of interest" description="Disordered" evidence="2">
    <location>
        <begin position="629"/>
        <end position="679"/>
    </location>
</feature>
<gene>
    <name evidence="4" type="ORF">NCGR_LOCUS48365</name>
</gene>
<dbReference type="Pfam" id="PF21056">
    <property type="entry name" value="ZSWIM1-3_RNaseH-like"/>
    <property type="match status" value="1"/>
</dbReference>
<feature type="region of interest" description="Disordered" evidence="2">
    <location>
        <begin position="29"/>
        <end position="51"/>
    </location>
</feature>
<sequence length="679" mass="77696">MAPPSLPRLESPLPAEQMDQQLAIVVTSGGDPIASSPAPATSAAATPPVPPMSTLVVRADIPRGSGDALHHMTNLTPPASIPPGALITPDPGQRFHPNPNILDVFIPRVRQTFETKKEAYEFYCDYARLAGFSVRVKRTSKESADWVCNREGFLKIDKENNEPQIEKTSKRVGRPAYAKVKQDKKGNQWYFDHVEEAHNHKLHLSPRMVRYMHIHKQRDAALDDLFAIMARNGVAHQAAMNVMSELYGGRQNCPFTEKDVKNMNAEQAREEKDADLEKLFQFFRECKTSNEYFYFDVDFDPKTKVLRSIFWSHASQRAEYKDFGDVITFDTTHKTNRKNMPLGMFVGANNNLKNERLESLINYPLGPTQFEEEWNKLVHECEIADNPAINALWEKRKSWIATYFKGMYCGRMTSTQRSESQNRNFVRAEVVRACKSRFDEQLSRMYTRAVYQEYKREYANSIAFLIEPNPDPEVRNGYLVRHEKGAGSFCWAQHAFKVVADKKAGVYECECKQWEHTGLFCMHIIRAFTHLQVQSIPKKYIYKRYTRDAEINLDPTSTNFLAGISLVEPPVSRTKGRKSGKESQCAEKIKGTNNPYSTYMRSYGKKVCHTCNVIGHYITTCLLNPNRSRAAENRKKKRAAKTQGGTPRKRGRPKTQREKNEEQEGDHSEDGDGNNYESE</sequence>
<reference evidence="4" key="1">
    <citation type="submission" date="2020-10" db="EMBL/GenBank/DDBJ databases">
        <authorList>
            <person name="Han B."/>
            <person name="Lu T."/>
            <person name="Zhao Q."/>
            <person name="Huang X."/>
            <person name="Zhao Y."/>
        </authorList>
    </citation>
    <scope>NUCLEOTIDE SEQUENCE</scope>
</reference>
<dbReference type="PANTHER" id="PTHR47482:SF24">
    <property type="entry name" value="PROTEIN FAR1-RELATED SEQUENCE"/>
    <property type="match status" value="1"/>
</dbReference>
<keyword evidence="5" id="KW-1185">Reference proteome</keyword>
<dbReference type="Proteomes" id="UP000604825">
    <property type="component" value="Unassembled WGS sequence"/>
</dbReference>
<evidence type="ECO:0000256" key="2">
    <source>
        <dbReference type="SAM" id="MobiDB-lite"/>
    </source>
</evidence>
<dbReference type="EMBL" id="CAJGYO010000013">
    <property type="protein sequence ID" value="CAD6265060.1"/>
    <property type="molecule type" value="Genomic_DNA"/>
</dbReference>
<keyword evidence="1" id="KW-0479">Metal-binding</keyword>
<evidence type="ECO:0000313" key="5">
    <source>
        <dbReference type="Proteomes" id="UP000604825"/>
    </source>
</evidence>
<organism evidence="4 5">
    <name type="scientific">Miscanthus lutarioriparius</name>
    <dbReference type="NCBI Taxonomy" id="422564"/>
    <lineage>
        <taxon>Eukaryota</taxon>
        <taxon>Viridiplantae</taxon>
        <taxon>Streptophyta</taxon>
        <taxon>Embryophyta</taxon>
        <taxon>Tracheophyta</taxon>
        <taxon>Spermatophyta</taxon>
        <taxon>Magnoliopsida</taxon>
        <taxon>Liliopsida</taxon>
        <taxon>Poales</taxon>
        <taxon>Poaceae</taxon>
        <taxon>PACMAD clade</taxon>
        <taxon>Panicoideae</taxon>
        <taxon>Andropogonodae</taxon>
        <taxon>Andropogoneae</taxon>
        <taxon>Saccharinae</taxon>
        <taxon>Miscanthus</taxon>
    </lineage>
</organism>